<evidence type="ECO:0008006" key="6">
    <source>
        <dbReference type="Google" id="ProtNLM"/>
    </source>
</evidence>
<dbReference type="SMART" id="SM00490">
    <property type="entry name" value="HELICc"/>
    <property type="match status" value="1"/>
</dbReference>
<dbReference type="InterPro" id="IPR003587">
    <property type="entry name" value="Hint_dom_N"/>
</dbReference>
<dbReference type="PROSITE" id="PS50818">
    <property type="entry name" value="INTEIN_C_TER"/>
    <property type="match status" value="1"/>
</dbReference>
<dbReference type="InterPro" id="IPR027417">
    <property type="entry name" value="P-loop_NTPase"/>
</dbReference>
<dbReference type="Proteomes" id="UP000655759">
    <property type="component" value="Unassembled WGS sequence"/>
</dbReference>
<dbReference type="InterPro" id="IPR003586">
    <property type="entry name" value="Hint_dom_C"/>
</dbReference>
<accession>A0A812F3K0</accession>
<dbReference type="PROSITE" id="PS51194">
    <property type="entry name" value="HELICASE_CTER"/>
    <property type="match status" value="1"/>
</dbReference>
<dbReference type="InterPro" id="IPR038718">
    <property type="entry name" value="SNF2-like_sf"/>
</dbReference>
<evidence type="ECO:0000259" key="2">
    <source>
        <dbReference type="PROSITE" id="PS51192"/>
    </source>
</evidence>
<dbReference type="GO" id="GO:0140097">
    <property type="term" value="F:catalytic activity, acting on DNA"/>
    <property type="evidence" value="ECO:0007669"/>
    <property type="project" value="UniProtKB-ARBA"/>
</dbReference>
<evidence type="ECO:0000256" key="1">
    <source>
        <dbReference type="ARBA" id="ARBA00022801"/>
    </source>
</evidence>
<dbReference type="GO" id="GO:0120545">
    <property type="term" value="F:nucleic acid conformation isomerase activity"/>
    <property type="evidence" value="ECO:0007669"/>
    <property type="project" value="UniProtKB-ARBA"/>
</dbReference>
<proteinExistence type="predicted"/>
<dbReference type="SMART" id="SM00306">
    <property type="entry name" value="HintN"/>
    <property type="match status" value="1"/>
</dbReference>
<dbReference type="InterPro" id="IPR001650">
    <property type="entry name" value="Helicase_C-like"/>
</dbReference>
<keyword evidence="1" id="KW-0378">Hydrolase</keyword>
<dbReference type="Gene3D" id="2.170.16.10">
    <property type="entry name" value="Hedgehog/Intein (Hint) domain"/>
    <property type="match status" value="1"/>
</dbReference>
<dbReference type="InterPro" id="IPR014001">
    <property type="entry name" value="Helicase_ATP-bd"/>
</dbReference>
<comment type="caution">
    <text evidence="4">The sequence shown here is derived from an EMBL/GenBank/DDBJ whole genome shotgun (WGS) entry which is preliminary data.</text>
</comment>
<dbReference type="AlphaFoldDB" id="A0A812F3K0"/>
<dbReference type="SMART" id="SM00487">
    <property type="entry name" value="DEXDc"/>
    <property type="match status" value="1"/>
</dbReference>
<dbReference type="NCBIfam" id="TIGR01445">
    <property type="entry name" value="intein_Nterm"/>
    <property type="match status" value="1"/>
</dbReference>
<protein>
    <recommendedName>
        <fullName evidence="6">SNF2-related protein</fullName>
    </recommendedName>
</protein>
<dbReference type="SUPFAM" id="SSF51294">
    <property type="entry name" value="Hedgehog/intein (Hint) domain"/>
    <property type="match status" value="1"/>
</dbReference>
<dbReference type="SUPFAM" id="SSF52540">
    <property type="entry name" value="P-loop containing nucleoside triphosphate hydrolases"/>
    <property type="match status" value="2"/>
</dbReference>
<feature type="domain" description="Helicase C-terminal" evidence="3">
    <location>
        <begin position="646"/>
        <end position="799"/>
    </location>
</feature>
<dbReference type="PANTHER" id="PTHR45766">
    <property type="entry name" value="DNA ANNEALING HELICASE AND ENDONUCLEASE ZRANB3 FAMILY MEMBER"/>
    <property type="match status" value="1"/>
</dbReference>
<dbReference type="PROSITE" id="PS50817">
    <property type="entry name" value="INTEIN_N_TER"/>
    <property type="match status" value="1"/>
</dbReference>
<dbReference type="InterPro" id="IPR006141">
    <property type="entry name" value="Intein_N"/>
</dbReference>
<dbReference type="SMART" id="SM00305">
    <property type="entry name" value="HintC"/>
    <property type="match status" value="1"/>
</dbReference>
<dbReference type="CDD" id="cd18793">
    <property type="entry name" value="SF2_C_SNF"/>
    <property type="match status" value="1"/>
</dbReference>
<evidence type="ECO:0000313" key="5">
    <source>
        <dbReference type="Proteomes" id="UP000655759"/>
    </source>
</evidence>
<dbReference type="InterPro" id="IPR036844">
    <property type="entry name" value="Hint_dom_sf"/>
</dbReference>
<evidence type="ECO:0000259" key="3">
    <source>
        <dbReference type="PROSITE" id="PS51194"/>
    </source>
</evidence>
<evidence type="ECO:0000313" key="4">
    <source>
        <dbReference type="EMBL" id="CAE6500591.1"/>
    </source>
</evidence>
<dbReference type="GO" id="GO:0016539">
    <property type="term" value="P:intein-mediated protein splicing"/>
    <property type="evidence" value="ECO:0007669"/>
    <property type="project" value="InterPro"/>
</dbReference>
<dbReference type="GO" id="GO:0006281">
    <property type="term" value="P:DNA repair"/>
    <property type="evidence" value="ECO:0007669"/>
    <property type="project" value="TreeGrafter"/>
</dbReference>
<reference evidence="4" key="1">
    <citation type="submission" date="2021-02" db="EMBL/GenBank/DDBJ databases">
        <authorList>
            <person name="Han P."/>
        </authorList>
    </citation>
    <scope>NUCLEOTIDE SEQUENCE</scope>
    <source>
        <strain evidence="4">Candidatus Nitrosotenuis uzonensis 5A</strain>
    </source>
</reference>
<name>A0A812F3K0_9ARCH</name>
<feature type="domain" description="Helicase ATP-binding" evidence="2">
    <location>
        <begin position="360"/>
        <end position="528"/>
    </location>
</feature>
<dbReference type="GO" id="GO:0016787">
    <property type="term" value="F:hydrolase activity"/>
    <property type="evidence" value="ECO:0007669"/>
    <property type="project" value="UniProtKB-KW"/>
</dbReference>
<dbReference type="GO" id="GO:0005524">
    <property type="term" value="F:ATP binding"/>
    <property type="evidence" value="ECO:0007669"/>
    <property type="project" value="InterPro"/>
</dbReference>
<dbReference type="Gene3D" id="3.40.50.300">
    <property type="entry name" value="P-loop containing nucleotide triphosphate hydrolases"/>
    <property type="match status" value="1"/>
</dbReference>
<dbReference type="NCBIfam" id="TIGR01443">
    <property type="entry name" value="intein_Cterm"/>
    <property type="match status" value="1"/>
</dbReference>
<dbReference type="Gene3D" id="3.40.50.10810">
    <property type="entry name" value="Tandem AAA-ATPase domain"/>
    <property type="match status" value="1"/>
</dbReference>
<dbReference type="GO" id="GO:0031297">
    <property type="term" value="P:replication fork processing"/>
    <property type="evidence" value="ECO:0007669"/>
    <property type="project" value="TreeGrafter"/>
</dbReference>
<gene>
    <name evidence="4" type="ORF">NUZ5A_51032</name>
</gene>
<dbReference type="CDD" id="cd00081">
    <property type="entry name" value="Hint"/>
    <property type="match status" value="1"/>
</dbReference>
<organism evidence="4 5">
    <name type="scientific">Candidatus Nitrosotenuis uzonensis</name>
    <dbReference type="NCBI Taxonomy" id="1407055"/>
    <lineage>
        <taxon>Archaea</taxon>
        <taxon>Nitrososphaerota</taxon>
        <taxon>Candidatus Nitrosotenuis</taxon>
    </lineage>
</organism>
<dbReference type="EMBL" id="CAJNAQ010000005">
    <property type="protein sequence ID" value="CAE6500591.1"/>
    <property type="molecule type" value="Genomic_DNA"/>
</dbReference>
<dbReference type="InterPro" id="IPR030934">
    <property type="entry name" value="Intein_C"/>
</dbReference>
<dbReference type="InterPro" id="IPR049730">
    <property type="entry name" value="SNF2/RAD54-like_C"/>
</dbReference>
<sequence>MQRSNVYKLRFINRKNYSTEIINTMTSFGTLEYVMDKFSGTWSWKVTGERAVAMVSRIIPQAWYGDGEHEAIVPDDPKNIQQIKWIMDRYPLEILSKNIWQRKLPPSAKQVKQKPKRIEKLNLANPGKQFRGNLLNFQREGLDFLIKSSGNALLADEMGLGKCVTGTSLVETATGPIRILDLWARSSIIEQNEDEAWGELESPIIVQTFDGKKIIGKKVDRVFRQRINEQIVELILWDGSSVECTKKHRFLTKYGWKHAASLTLDDKIAVPSRTLPVAQKKPFMPTQIAQTAYAETYIRTLNLLVPYKHTQGMSKKTIHTLSQNESSDQLALELQNLKLESIHWCPIKEIKTKHYSGFVYDLSVPKTHNYIVNGMIAHNTVQTLSYIATEQNTFPALIVAPLVTLQNWQREIEKFMKRKSRNGRIIDDEVPTSTIIRVGKSEDLGRYDFYIINYELLFKRYKDLAKLNLRTIVCDEVQNLRSKTTQKYQAIKKLSALESVKYRIGLSGTPIYNRGSEIWPIVDILRPGLLGSFKEFCEYFCYINEKGKAIVLENKRESLRNMLQKHVMLRRKKTDVLAELKEKIRYKEIIDADITYYNSELAKIWKKLEDERKEAQTAFDASTAYQRAIQSERQAAGIAKLPHVINFVKNIMEIEESVVVFCHHKAIHTLLHQSLGEFKPASIIGGQTDKERQQQIDSFQNGETKLMIAGLRAGNVGINLTRAKYVIFAELDWSPAIHLQAEDRLHRLGQKNTVFAYYLIGNGTLDEHVAKILVDKSYEIDAIMDNKIESFENKEKAELILAQIQDRIKSVLRPV</sequence>
<dbReference type="PANTHER" id="PTHR45766:SF6">
    <property type="entry name" value="SWI_SNF-RELATED MATRIX-ASSOCIATED ACTIN-DEPENDENT REGULATOR OF CHROMATIN SUBFAMILY A-LIKE PROTEIN 1"/>
    <property type="match status" value="1"/>
</dbReference>
<dbReference type="Pfam" id="PF00271">
    <property type="entry name" value="Helicase_C"/>
    <property type="match status" value="1"/>
</dbReference>
<dbReference type="PROSITE" id="PS51192">
    <property type="entry name" value="HELICASE_ATP_BIND_1"/>
    <property type="match status" value="1"/>
</dbReference>
<dbReference type="Pfam" id="PF00176">
    <property type="entry name" value="SNF2-rel_dom"/>
    <property type="match status" value="1"/>
</dbReference>
<dbReference type="InterPro" id="IPR000330">
    <property type="entry name" value="SNF2_N"/>
</dbReference>